<accession>A0ABS3CZ57</accession>
<reference evidence="1 2" key="1">
    <citation type="submission" date="2021-03" db="EMBL/GenBank/DDBJ databases">
        <title>novel species isolated from a fishpond in China.</title>
        <authorList>
            <person name="Lu H."/>
            <person name="Cai Z."/>
        </authorList>
    </citation>
    <scope>NUCLEOTIDE SEQUENCE [LARGE SCALE GENOMIC DNA]</scope>
    <source>
        <strain evidence="1 2">Y57</strain>
    </source>
</reference>
<evidence type="ECO:0000313" key="2">
    <source>
        <dbReference type="Proteomes" id="UP000663992"/>
    </source>
</evidence>
<gene>
    <name evidence="1" type="ORF">J0A65_21295</name>
</gene>
<dbReference type="Proteomes" id="UP000663992">
    <property type="component" value="Unassembled WGS sequence"/>
</dbReference>
<name>A0ABS3CZ57_9ALTE</name>
<keyword evidence="2" id="KW-1185">Reference proteome</keyword>
<proteinExistence type="predicted"/>
<comment type="caution">
    <text evidence="1">The sequence shown here is derived from an EMBL/GenBank/DDBJ whole genome shotgun (WGS) entry which is preliminary data.</text>
</comment>
<protein>
    <submittedName>
        <fullName evidence="1">Uncharacterized protein</fullName>
    </submittedName>
</protein>
<evidence type="ECO:0000313" key="1">
    <source>
        <dbReference type="EMBL" id="MBN7822412.1"/>
    </source>
</evidence>
<feature type="non-terminal residue" evidence="1">
    <location>
        <position position="1"/>
    </location>
</feature>
<sequence>VRLQLGAQVLALMHEYHCIDPSITVGASGMLIFSRPNGLNPHTPRVEDLGGAIEAIRIGITAFLRHRQRINELRAGAEPFTVAADLSPNFQDACLTTCVMAPWCRQRAAGQASDMGEIASEVLDNMSIQHVIGLMTGSIEPANDHERIVAIRLRELAAKHNTEQVA</sequence>
<dbReference type="EMBL" id="JAFKCS010000063">
    <property type="protein sequence ID" value="MBN7822412.1"/>
    <property type="molecule type" value="Genomic_DNA"/>
</dbReference>
<dbReference type="RefSeq" id="WP_206596345.1">
    <property type="nucleotide sequence ID" value="NZ_JAFKCS010000063.1"/>
</dbReference>
<organism evidence="1 2">
    <name type="scientific">Bowmanella yangjiangensis</name>
    <dbReference type="NCBI Taxonomy" id="2811230"/>
    <lineage>
        <taxon>Bacteria</taxon>
        <taxon>Pseudomonadati</taxon>
        <taxon>Pseudomonadota</taxon>
        <taxon>Gammaproteobacteria</taxon>
        <taxon>Alteromonadales</taxon>
        <taxon>Alteromonadaceae</taxon>
        <taxon>Bowmanella</taxon>
    </lineage>
</organism>